<evidence type="ECO:0000256" key="6">
    <source>
        <dbReference type="ARBA" id="ARBA00022989"/>
    </source>
</evidence>
<dbReference type="OrthoDB" id="2044325at2"/>
<keyword evidence="1" id="KW-1003">Cell membrane</keyword>
<reference evidence="9 10" key="1">
    <citation type="submission" date="2012-05" db="EMBL/GenBank/DDBJ databases">
        <authorList>
            <person name="Weinstock G."/>
            <person name="Sodergren E."/>
            <person name="Lobos E.A."/>
            <person name="Fulton L."/>
            <person name="Fulton R."/>
            <person name="Courtney L."/>
            <person name="Fronick C."/>
            <person name="O'Laughlin M."/>
            <person name="Godfrey J."/>
            <person name="Wilson R.M."/>
            <person name="Miner T."/>
            <person name="Farmer C."/>
            <person name="Delehaunty K."/>
            <person name="Cordes M."/>
            <person name="Minx P."/>
            <person name="Tomlinson C."/>
            <person name="Chen J."/>
            <person name="Wollam A."/>
            <person name="Pepin K.H."/>
            <person name="Bhonagiri V."/>
            <person name="Zhang X."/>
            <person name="Suruliraj S."/>
            <person name="Warren W."/>
            <person name="Mitreva M."/>
            <person name="Mardis E.R."/>
            <person name="Wilson R.K."/>
        </authorList>
    </citation>
    <scope>NUCLEOTIDE SEQUENCE [LARGE SCALE GENOMIC DNA]</scope>
    <source>
        <strain evidence="9 10">DSM 1785</strain>
    </source>
</reference>
<evidence type="ECO:0000256" key="5">
    <source>
        <dbReference type="ARBA" id="ARBA00022801"/>
    </source>
</evidence>
<dbReference type="STRING" id="545697.HMPREF0216_02153"/>
<dbReference type="PATRIC" id="fig|545697.3.peg.2116"/>
<dbReference type="AlphaFoldDB" id="L1QDP8"/>
<evidence type="ECO:0000313" key="10">
    <source>
        <dbReference type="Proteomes" id="UP000010420"/>
    </source>
</evidence>
<dbReference type="GO" id="GO:0009372">
    <property type="term" value="P:quorum sensing"/>
    <property type="evidence" value="ECO:0007669"/>
    <property type="project" value="UniProtKB-KW"/>
</dbReference>
<dbReference type="EMBL" id="AMEZ01000059">
    <property type="protein sequence ID" value="EKY26114.1"/>
    <property type="molecule type" value="Genomic_DNA"/>
</dbReference>
<dbReference type="GO" id="GO:0006508">
    <property type="term" value="P:proteolysis"/>
    <property type="evidence" value="ECO:0007669"/>
    <property type="project" value="UniProtKB-KW"/>
</dbReference>
<keyword evidence="7 8" id="KW-0472">Membrane</keyword>
<evidence type="ECO:0000256" key="4">
    <source>
        <dbReference type="ARBA" id="ARBA00022692"/>
    </source>
</evidence>
<keyword evidence="2" id="KW-0673">Quorum sensing</keyword>
<protein>
    <submittedName>
        <fullName evidence="9">Accessory protein regulator protein B</fullName>
    </submittedName>
</protein>
<evidence type="ECO:0000313" key="9">
    <source>
        <dbReference type="EMBL" id="EKY26114.1"/>
    </source>
</evidence>
<proteinExistence type="predicted"/>
<feature type="transmembrane region" description="Helical" evidence="8">
    <location>
        <begin position="42"/>
        <end position="68"/>
    </location>
</feature>
<keyword evidence="3" id="KW-0645">Protease</keyword>
<evidence type="ECO:0000256" key="2">
    <source>
        <dbReference type="ARBA" id="ARBA00022654"/>
    </source>
</evidence>
<keyword evidence="6 8" id="KW-1133">Transmembrane helix</keyword>
<comment type="caution">
    <text evidence="9">The sequence shown here is derived from an EMBL/GenBank/DDBJ whole genome shotgun (WGS) entry which is preliminary data.</text>
</comment>
<keyword evidence="5" id="KW-0378">Hydrolase</keyword>
<dbReference type="eggNOG" id="COG4512">
    <property type="taxonomic scope" value="Bacteria"/>
</dbReference>
<evidence type="ECO:0000256" key="8">
    <source>
        <dbReference type="SAM" id="Phobius"/>
    </source>
</evidence>
<evidence type="ECO:0000256" key="1">
    <source>
        <dbReference type="ARBA" id="ARBA00022475"/>
    </source>
</evidence>
<dbReference type="GO" id="GO:0016020">
    <property type="term" value="C:membrane"/>
    <property type="evidence" value="ECO:0007669"/>
    <property type="project" value="InterPro"/>
</dbReference>
<dbReference type="SMART" id="SM00793">
    <property type="entry name" value="AgrB"/>
    <property type="match status" value="1"/>
</dbReference>
<dbReference type="RefSeq" id="WP_005213907.1">
    <property type="nucleotide sequence ID" value="NZ_KB291650.1"/>
</dbReference>
<gene>
    <name evidence="9" type="ORF">HMPREF0216_02153</name>
</gene>
<dbReference type="Pfam" id="PF04647">
    <property type="entry name" value="AgrB"/>
    <property type="match status" value="1"/>
</dbReference>
<dbReference type="HOGENOM" id="CLU_1438770_0_0_9"/>
<accession>L1QDP8</accession>
<sequence length="193" mass="22558">MANIFIKKQLDFIINNTGKTDIYEIDKIRYGLEVFYGEISKLIVMILIALILDKLPSFFIMITLLTLIRPHVGGSHAKSFISCMIQSNLLFLIIYYLASIIPSINIFLQFFIIVFSIIIIRKFKPVSPLRKTVNTQYKNLKFKNIVTLTLITWFIVSNLILNNYYINCGILIILYIIFDFLREVYRNEKKING</sequence>
<keyword evidence="10" id="KW-1185">Reference proteome</keyword>
<feature type="transmembrane region" description="Helical" evidence="8">
    <location>
        <begin position="164"/>
        <end position="181"/>
    </location>
</feature>
<evidence type="ECO:0000256" key="7">
    <source>
        <dbReference type="ARBA" id="ARBA00023136"/>
    </source>
</evidence>
<dbReference type="InterPro" id="IPR006741">
    <property type="entry name" value="AgrB"/>
</dbReference>
<evidence type="ECO:0000256" key="3">
    <source>
        <dbReference type="ARBA" id="ARBA00022670"/>
    </source>
</evidence>
<organism evidence="9 10">
    <name type="scientific">Clostridium celatum DSM 1785</name>
    <dbReference type="NCBI Taxonomy" id="545697"/>
    <lineage>
        <taxon>Bacteria</taxon>
        <taxon>Bacillati</taxon>
        <taxon>Bacillota</taxon>
        <taxon>Clostridia</taxon>
        <taxon>Eubacteriales</taxon>
        <taxon>Clostridiaceae</taxon>
        <taxon>Clostridium</taxon>
    </lineage>
</organism>
<keyword evidence="4 8" id="KW-0812">Transmembrane</keyword>
<name>L1QDP8_9CLOT</name>
<dbReference type="GO" id="GO:0008233">
    <property type="term" value="F:peptidase activity"/>
    <property type="evidence" value="ECO:0007669"/>
    <property type="project" value="UniProtKB-KW"/>
</dbReference>
<feature type="transmembrane region" description="Helical" evidence="8">
    <location>
        <begin position="104"/>
        <end position="120"/>
    </location>
</feature>
<dbReference type="Proteomes" id="UP000010420">
    <property type="component" value="Unassembled WGS sequence"/>
</dbReference>